<keyword evidence="1" id="KW-0812">Transmembrane</keyword>
<dbReference type="PATRIC" id="fig|272557.25.peg.1513"/>
<dbReference type="EnsemblBacteria" id="BAA81283">
    <property type="protein sequence ID" value="BAA81283"/>
    <property type="gene ID" value="APE_2271.1"/>
</dbReference>
<evidence type="ECO:0000313" key="2">
    <source>
        <dbReference type="EMBL" id="BAA81283.2"/>
    </source>
</evidence>
<keyword evidence="3" id="KW-1185">Reference proteome</keyword>
<keyword evidence="1" id="KW-0472">Membrane</keyword>
<dbReference type="eggNOG" id="arCOG14682">
    <property type="taxonomic scope" value="Archaea"/>
</dbReference>
<name>Q9Y9L7_AERPE</name>
<accession>Q9Y9L7</accession>
<proteinExistence type="predicted"/>
<feature type="transmembrane region" description="Helical" evidence="1">
    <location>
        <begin position="528"/>
        <end position="546"/>
    </location>
</feature>
<dbReference type="Proteomes" id="UP000002518">
    <property type="component" value="Chromosome"/>
</dbReference>
<organism evidence="2 3">
    <name type="scientific">Aeropyrum pernix (strain ATCC 700893 / DSM 11879 / JCM 9820 / NBRC 100138 / K1)</name>
    <dbReference type="NCBI Taxonomy" id="272557"/>
    <lineage>
        <taxon>Archaea</taxon>
        <taxon>Thermoproteota</taxon>
        <taxon>Thermoprotei</taxon>
        <taxon>Desulfurococcales</taxon>
        <taxon>Desulfurococcaceae</taxon>
        <taxon>Aeropyrum</taxon>
    </lineage>
</organism>
<sequence>MVQKPRSVFLKLVSAALVIALVAPSAPAVYTAEAYEKDTHYYLTYYLALATCFEPIEARIIASANMSVDLDSDTSPLPGLSTAIKKTINDYVKRYGKAAYVLLPDIIVRAIIDEYNRYTTQLKTLHSMGSPSEVASYLSKSKSSAHGGFVSAGPTQGVLAGYGVYLHALQDSFAHKGYSPPLGHAVASIIKGRDPDSLASDPKKTESMIRGTVKDMLEVCNILKRTPRLYASSSDPALSTLSSKLVKGSDPAWKWFKFEADPKVMTHLKRLIEKEISALPPIVSSPKMPPIIVFDLDGKGAPVTSAGGLKTKGMTTDPPDPALTLLNTSYAVKEGPTIVIEADVEVFNMGDADMTDDLLIWAMLLGSNEETPVYSASAIYDTPLAVSDKRTYTIGVELSLPDSGYTGEDLVAYIAVEGGGAELSFSNNYALIYLSSSDIQKILSGEEPGSGASGGGAGSTSTVVVTETSTSYRTVTSTVTGGATATVTKTETFTEVGTYTATIGTITKTLSTVTTSIWSVLGLDTRTLIIVLAALVVAAAVLRLLLK</sequence>
<evidence type="ECO:0000313" key="3">
    <source>
        <dbReference type="Proteomes" id="UP000002518"/>
    </source>
</evidence>
<reference evidence="2 3" key="1">
    <citation type="journal article" date="1999" name="DNA Res.">
        <title>Complete genome sequence of an aerobic hyper-thermophilic crenarchaeon, Aeropyrum pernix K1.</title>
        <authorList>
            <person name="Kawarabayasi Y."/>
            <person name="Hino Y."/>
            <person name="Horikawa H."/>
            <person name="Yamazaki S."/>
            <person name="Haikawa Y."/>
            <person name="Jin-no K."/>
            <person name="Takahashi M."/>
            <person name="Sekine M."/>
            <person name="Baba S."/>
            <person name="Ankai A."/>
            <person name="Kosugi H."/>
            <person name="Hosoyama A."/>
            <person name="Fukui S."/>
            <person name="Nagai Y."/>
            <person name="Nishijima K."/>
            <person name="Nakazawa H."/>
            <person name="Takamiya M."/>
            <person name="Masuda S."/>
            <person name="Funahashi T."/>
            <person name="Tanaka T."/>
            <person name="Kudoh Y."/>
            <person name="Yamazaki J."/>
            <person name="Kushida N."/>
            <person name="Oguchi A."/>
            <person name="Aoki K."/>
            <person name="Kubota K."/>
            <person name="Nakamura Y."/>
            <person name="Nomura N."/>
            <person name="Sako Y."/>
            <person name="Kikuchi H."/>
        </authorList>
    </citation>
    <scope>NUCLEOTIDE SEQUENCE [LARGE SCALE GENOMIC DNA]</scope>
    <source>
        <strain evidence="3">ATCC 700893 / DSM 11879 / JCM 9820 / NBRC 100138 / K1</strain>
    </source>
</reference>
<dbReference type="PIR" id="C72453">
    <property type="entry name" value="C72453"/>
</dbReference>
<dbReference type="EMBL" id="BA000002">
    <property type="protein sequence ID" value="BAA81283.2"/>
    <property type="molecule type" value="Genomic_DNA"/>
</dbReference>
<dbReference type="KEGG" id="ape:APE_2271.1"/>
<evidence type="ECO:0000256" key="1">
    <source>
        <dbReference type="SAM" id="Phobius"/>
    </source>
</evidence>
<keyword evidence="1" id="KW-1133">Transmembrane helix</keyword>
<protein>
    <submittedName>
        <fullName evidence="2">Uncharacterized protein</fullName>
    </submittedName>
</protein>
<dbReference type="AlphaFoldDB" id="Q9Y9L7"/>
<gene>
    <name evidence="2" type="ordered locus">APE_2271.1</name>
</gene>